<dbReference type="EMBL" id="LN885086">
    <property type="protein sequence ID" value="CUQ66673.1"/>
    <property type="molecule type" value="Genomic_DNA"/>
</dbReference>
<feature type="transmembrane region" description="Helical" evidence="8">
    <location>
        <begin position="394"/>
        <end position="414"/>
    </location>
</feature>
<keyword evidence="12" id="KW-1185">Reference proteome</keyword>
<evidence type="ECO:0000259" key="9">
    <source>
        <dbReference type="Pfam" id="PF04290"/>
    </source>
</evidence>
<gene>
    <name evidence="11" type="ORF">NITINOP_1698</name>
</gene>
<feature type="transmembrane region" description="Helical" evidence="8">
    <location>
        <begin position="533"/>
        <end position="563"/>
    </location>
</feature>
<dbReference type="Proteomes" id="UP000066284">
    <property type="component" value="Chromosome 1"/>
</dbReference>
<dbReference type="Pfam" id="PF06808">
    <property type="entry name" value="DctM"/>
    <property type="match status" value="1"/>
</dbReference>
<sequence length="641" mass="68365">MSTELRPPSGSEPIGDVHAHGAVMVSPSRDGMEAAEPRLRRGGMTFFDPVLNLARRFENSLAGLALILMAGLPVVEILLRLSLNTGIPASAGYVQNLTLWVGFIGAMLAARDEGHLTFLLGREIVLPAVRAYSAAFTALVSTAVAASLSWASLEFVRADLQSPVVGEWLPTWAVEAVLPLSFAVMAVRFAMKPEAIRDRFIALLGIPAAAGIGWLLPAGTPEVLWVGLFALLFAAVLGAPIFIILGGVTLLLLRMEGTTAAAIPVETYRLVVSPSIPAIPLFTLAGYVLAEGGASRRLVRVFRAWFGWLPGGLAVVVTSLCAFLTTFTGASGVTILAVGGLLLPVLVDSGYRRGFGIGLLTGTGSIGLLFPPSLAVILYGVVAHVSILDLFKAGVLPGLLLVTAVSVLGVREAWRNPQSRVPFAMREALAALWEAKWELMTPVLVLGSLFGGYGTLIETAAMTAVYTLAVEVMIHRELTVLRDVPAVLVKCLTLLGGVFAILGVALGLANYLVDAEVPMNAADWFQRHVDSRLVFLMALNLFLIIVGCLLDIFSAITIVVPLIQPISQAFGVDPLHLAMIFLLNMQLGYLTPPVGLDLFFASYRFGAPLGEVFRHTFPFFLAMLIVLLLVTYVPWLALALV</sequence>
<dbReference type="Pfam" id="PF04290">
    <property type="entry name" value="DctQ"/>
    <property type="match status" value="1"/>
</dbReference>
<dbReference type="RefSeq" id="WP_162264701.1">
    <property type="nucleotide sequence ID" value="NZ_LN885086.1"/>
</dbReference>
<proteinExistence type="predicted"/>
<keyword evidence="3" id="KW-1003">Cell membrane</keyword>
<keyword evidence="6 8" id="KW-1133">Transmembrane helix</keyword>
<evidence type="ECO:0000256" key="8">
    <source>
        <dbReference type="SAM" id="Phobius"/>
    </source>
</evidence>
<evidence type="ECO:0000259" key="10">
    <source>
        <dbReference type="Pfam" id="PF06808"/>
    </source>
</evidence>
<dbReference type="KEGG" id="nio:NITINOP_1698"/>
<evidence type="ECO:0000256" key="7">
    <source>
        <dbReference type="ARBA" id="ARBA00023136"/>
    </source>
</evidence>
<keyword evidence="7 8" id="KW-0472">Membrane</keyword>
<feature type="domain" description="Tripartite ATP-independent periplasmic transporters DctQ component" evidence="9">
    <location>
        <begin position="69"/>
        <end position="190"/>
    </location>
</feature>
<feature type="transmembrane region" description="Helical" evidence="8">
    <location>
        <begin position="616"/>
        <end position="640"/>
    </location>
</feature>
<dbReference type="GO" id="GO:0005886">
    <property type="term" value="C:plasma membrane"/>
    <property type="evidence" value="ECO:0007669"/>
    <property type="project" value="UniProtKB-SubCell"/>
</dbReference>
<evidence type="ECO:0000256" key="2">
    <source>
        <dbReference type="ARBA" id="ARBA00022448"/>
    </source>
</evidence>
<name>A0A0S4KQF6_9BACT</name>
<dbReference type="NCBIfam" id="TIGR00786">
    <property type="entry name" value="dctM"/>
    <property type="match status" value="1"/>
</dbReference>
<reference evidence="12" key="1">
    <citation type="submission" date="2015-09" db="EMBL/GenBank/DDBJ databases">
        <authorList>
            <person name="Daims H."/>
        </authorList>
    </citation>
    <scope>NUCLEOTIDE SEQUENCE [LARGE SCALE GENOMIC DNA]</scope>
</reference>
<feature type="transmembrane region" description="Helical" evidence="8">
    <location>
        <begin position="487"/>
        <end position="513"/>
    </location>
</feature>
<feature type="transmembrane region" description="Helical" evidence="8">
    <location>
        <begin position="305"/>
        <end position="325"/>
    </location>
</feature>
<keyword evidence="2" id="KW-0813">Transport</keyword>
<protein>
    <submittedName>
        <fullName evidence="11">TRAP dicarboxylate transporter-DctM subunit</fullName>
    </submittedName>
</protein>
<feature type="transmembrane region" description="Helical" evidence="8">
    <location>
        <begin position="61"/>
        <end position="81"/>
    </location>
</feature>
<feature type="transmembrane region" description="Helical" evidence="8">
    <location>
        <begin position="331"/>
        <end position="347"/>
    </location>
</feature>
<evidence type="ECO:0000313" key="11">
    <source>
        <dbReference type="EMBL" id="CUQ66673.1"/>
    </source>
</evidence>
<comment type="subcellular location">
    <subcellularLocation>
        <location evidence="1">Cell inner membrane</location>
        <topology evidence="1">Multi-pass membrane protein</topology>
    </subcellularLocation>
</comment>
<feature type="transmembrane region" description="Helical" evidence="8">
    <location>
        <begin position="575"/>
        <end position="596"/>
    </location>
</feature>
<evidence type="ECO:0000256" key="5">
    <source>
        <dbReference type="ARBA" id="ARBA00022692"/>
    </source>
</evidence>
<feature type="transmembrane region" description="Helical" evidence="8">
    <location>
        <begin position="131"/>
        <end position="152"/>
    </location>
</feature>
<feature type="domain" description="TRAP C4-dicarboxylate transport system permease DctM subunit" evidence="10">
    <location>
        <begin position="228"/>
        <end position="636"/>
    </location>
</feature>
<dbReference type="AlphaFoldDB" id="A0A0S4KQF6"/>
<evidence type="ECO:0000256" key="4">
    <source>
        <dbReference type="ARBA" id="ARBA00022519"/>
    </source>
</evidence>
<accession>A0A0S4KQF6</accession>
<dbReference type="PANTHER" id="PTHR33362">
    <property type="entry name" value="SIALIC ACID TRAP TRANSPORTER PERMEASE PROTEIN SIAT-RELATED"/>
    <property type="match status" value="1"/>
</dbReference>
<evidence type="ECO:0000313" key="12">
    <source>
        <dbReference type="Proteomes" id="UP000066284"/>
    </source>
</evidence>
<feature type="transmembrane region" description="Helical" evidence="8">
    <location>
        <begin position="223"/>
        <end position="253"/>
    </location>
</feature>
<evidence type="ECO:0000256" key="1">
    <source>
        <dbReference type="ARBA" id="ARBA00004429"/>
    </source>
</evidence>
<feature type="transmembrane region" description="Helical" evidence="8">
    <location>
        <begin position="200"/>
        <end position="217"/>
    </location>
</feature>
<feature type="transmembrane region" description="Helical" evidence="8">
    <location>
        <begin position="172"/>
        <end position="191"/>
    </location>
</feature>
<dbReference type="InterPro" id="IPR010656">
    <property type="entry name" value="DctM"/>
</dbReference>
<evidence type="ECO:0000256" key="3">
    <source>
        <dbReference type="ARBA" id="ARBA00022475"/>
    </source>
</evidence>
<dbReference type="InterPro" id="IPR055348">
    <property type="entry name" value="DctQ"/>
</dbReference>
<keyword evidence="4" id="KW-0997">Cell inner membrane</keyword>
<keyword evidence="5 8" id="KW-0812">Transmembrane</keyword>
<dbReference type="InterPro" id="IPR004681">
    <property type="entry name" value="TRAP_DctM"/>
</dbReference>
<organism evidence="11 12">
    <name type="scientific">Candidatus Nitrospira inopinata</name>
    <dbReference type="NCBI Taxonomy" id="1715989"/>
    <lineage>
        <taxon>Bacteria</taxon>
        <taxon>Pseudomonadati</taxon>
        <taxon>Nitrospirota</taxon>
        <taxon>Nitrospiria</taxon>
        <taxon>Nitrospirales</taxon>
        <taxon>Nitrospiraceae</taxon>
        <taxon>Nitrospira</taxon>
    </lineage>
</organism>
<dbReference type="GO" id="GO:0022857">
    <property type="term" value="F:transmembrane transporter activity"/>
    <property type="evidence" value="ECO:0007669"/>
    <property type="project" value="TreeGrafter"/>
</dbReference>
<feature type="transmembrane region" description="Helical" evidence="8">
    <location>
        <begin position="359"/>
        <end position="382"/>
    </location>
</feature>
<dbReference type="PANTHER" id="PTHR33362:SF5">
    <property type="entry name" value="C4-DICARBOXYLATE TRAP TRANSPORTER LARGE PERMEASE PROTEIN DCTM"/>
    <property type="match status" value="1"/>
</dbReference>
<feature type="transmembrane region" description="Helical" evidence="8">
    <location>
        <begin position="93"/>
        <end position="110"/>
    </location>
</feature>
<evidence type="ECO:0000256" key="6">
    <source>
        <dbReference type="ARBA" id="ARBA00022989"/>
    </source>
</evidence>
<dbReference type="STRING" id="1715989.NITINOP_1698"/>